<dbReference type="SMART" id="SM00228">
    <property type="entry name" value="PDZ"/>
    <property type="match status" value="1"/>
</dbReference>
<reference evidence="3" key="1">
    <citation type="submission" date="2020-07" db="EMBL/GenBank/DDBJ databases">
        <title>Multicomponent nature underlies the extraordinary mechanical properties of spider dragline silk.</title>
        <authorList>
            <person name="Kono N."/>
            <person name="Nakamura H."/>
            <person name="Mori M."/>
            <person name="Yoshida Y."/>
            <person name="Ohtoshi R."/>
            <person name="Malay A.D."/>
            <person name="Moran D.A.P."/>
            <person name="Tomita M."/>
            <person name="Numata K."/>
            <person name="Arakawa K."/>
        </authorList>
    </citation>
    <scope>NUCLEOTIDE SEQUENCE</scope>
</reference>
<gene>
    <name evidence="3" type="primary">FRMPD4</name>
    <name evidence="3" type="ORF">TNCT_358961</name>
</gene>
<dbReference type="Gene3D" id="2.20.70.10">
    <property type="match status" value="1"/>
</dbReference>
<name>A0A8X6JQU9_TRICU</name>
<dbReference type="InterPro" id="IPR001202">
    <property type="entry name" value="WW_dom"/>
</dbReference>
<dbReference type="Pfam" id="PF00397">
    <property type="entry name" value="WW"/>
    <property type="match status" value="1"/>
</dbReference>
<evidence type="ECO:0000259" key="1">
    <source>
        <dbReference type="PROSITE" id="PS50020"/>
    </source>
</evidence>
<accession>A0A8X6JQU9</accession>
<proteinExistence type="predicted"/>
<keyword evidence="4" id="KW-1185">Reference proteome</keyword>
<dbReference type="SMART" id="SM00456">
    <property type="entry name" value="WW"/>
    <property type="match status" value="1"/>
</dbReference>
<dbReference type="Pfam" id="PF00595">
    <property type="entry name" value="PDZ"/>
    <property type="match status" value="1"/>
</dbReference>
<feature type="domain" description="WW" evidence="1">
    <location>
        <begin position="69"/>
        <end position="102"/>
    </location>
</feature>
<evidence type="ECO:0000259" key="2">
    <source>
        <dbReference type="PROSITE" id="PS50106"/>
    </source>
</evidence>
<dbReference type="SUPFAM" id="SSF51045">
    <property type="entry name" value="WW domain"/>
    <property type="match status" value="1"/>
</dbReference>
<dbReference type="Gene3D" id="2.30.42.10">
    <property type="match status" value="1"/>
</dbReference>
<dbReference type="InterPro" id="IPR036020">
    <property type="entry name" value="WW_dom_sf"/>
</dbReference>
<dbReference type="PROSITE" id="PS50106">
    <property type="entry name" value="PDZ"/>
    <property type="match status" value="1"/>
</dbReference>
<dbReference type="Proteomes" id="UP000887116">
    <property type="component" value="Unassembled WGS sequence"/>
</dbReference>
<dbReference type="CDD" id="cd00201">
    <property type="entry name" value="WW"/>
    <property type="match status" value="1"/>
</dbReference>
<protein>
    <submittedName>
        <fullName evidence="3">FERM and PDZ domain-containing protein 4</fullName>
    </submittedName>
</protein>
<dbReference type="SUPFAM" id="SSF50156">
    <property type="entry name" value="PDZ domain-like"/>
    <property type="match status" value="1"/>
</dbReference>
<dbReference type="AlphaFoldDB" id="A0A8X6JQU9"/>
<dbReference type="InterPro" id="IPR036034">
    <property type="entry name" value="PDZ_sf"/>
</dbReference>
<organism evidence="3 4">
    <name type="scientific">Trichonephila clavata</name>
    <name type="common">Joro spider</name>
    <name type="synonym">Nephila clavata</name>
    <dbReference type="NCBI Taxonomy" id="2740835"/>
    <lineage>
        <taxon>Eukaryota</taxon>
        <taxon>Metazoa</taxon>
        <taxon>Ecdysozoa</taxon>
        <taxon>Arthropoda</taxon>
        <taxon>Chelicerata</taxon>
        <taxon>Arachnida</taxon>
        <taxon>Araneae</taxon>
        <taxon>Araneomorphae</taxon>
        <taxon>Entelegynae</taxon>
        <taxon>Araneoidea</taxon>
        <taxon>Nephilidae</taxon>
        <taxon>Trichonephila</taxon>
    </lineage>
</organism>
<dbReference type="CDD" id="cd06769">
    <property type="entry name" value="PDZ_FRMPD1_3_4-like"/>
    <property type="match status" value="1"/>
</dbReference>
<dbReference type="OrthoDB" id="5859304at2759"/>
<dbReference type="PROSITE" id="PS50020">
    <property type="entry name" value="WW_DOMAIN_2"/>
    <property type="match status" value="1"/>
</dbReference>
<dbReference type="FunFam" id="2.30.42.10:FF:000053">
    <property type="entry name" value="FERM and PDZ domain-containing protein 4"/>
    <property type="match status" value="1"/>
</dbReference>
<dbReference type="EMBL" id="BMAO01037228">
    <property type="protein sequence ID" value="GFR16221.1"/>
    <property type="molecule type" value="Genomic_DNA"/>
</dbReference>
<dbReference type="PROSITE" id="PS01159">
    <property type="entry name" value="WW_DOMAIN_1"/>
    <property type="match status" value="1"/>
</dbReference>
<comment type="caution">
    <text evidence="3">The sequence shown here is derived from an EMBL/GenBank/DDBJ whole genome shotgun (WGS) entry which is preliminary data.</text>
</comment>
<sequence>MTEINDKDVGFSHYVLHQDDNLKNRGGEKYFLQRNRLELPRANFQPGKSHETKISSWLPPVESWDSGGTGLPYGWEAAIDKDGKTYYINHTNRTTTYENPRKEGEEEPPQPREVQLVRDAQMGFGFVAGSEKPVIVRFVTEGGPNEHKLQPGDQIMKINGEDVMKSPREHVIELIRSCKQTVTLLVCHLKQIIQLANQLY</sequence>
<dbReference type="PANTHER" id="PTHR46221">
    <property type="entry name" value="FERM AND PDZ DOMAIN-CONTAINING PROTEIN FAMILY MEMBER"/>
    <property type="match status" value="1"/>
</dbReference>
<evidence type="ECO:0000313" key="3">
    <source>
        <dbReference type="EMBL" id="GFR16221.1"/>
    </source>
</evidence>
<evidence type="ECO:0000313" key="4">
    <source>
        <dbReference type="Proteomes" id="UP000887116"/>
    </source>
</evidence>
<dbReference type="InterPro" id="IPR001478">
    <property type="entry name" value="PDZ"/>
</dbReference>
<dbReference type="PANTHER" id="PTHR46221:SF3">
    <property type="entry name" value="FERM AND PDZ DOMAIN-CONTAINING PROTEIN 4"/>
    <property type="match status" value="1"/>
</dbReference>
<feature type="domain" description="PDZ" evidence="2">
    <location>
        <begin position="113"/>
        <end position="190"/>
    </location>
</feature>